<feature type="domain" description="Nuclear receptor" evidence="13">
    <location>
        <begin position="123"/>
        <end position="198"/>
    </location>
</feature>
<accession>A0AAN9VWH0</accession>
<dbReference type="Pfam" id="PF00105">
    <property type="entry name" value="zf-C4"/>
    <property type="match status" value="1"/>
</dbReference>
<evidence type="ECO:0000256" key="7">
    <source>
        <dbReference type="ARBA" id="ARBA00023125"/>
    </source>
</evidence>
<evidence type="ECO:0000256" key="10">
    <source>
        <dbReference type="ARBA" id="ARBA00023242"/>
    </source>
</evidence>
<keyword evidence="8 11" id="KW-0804">Transcription</keyword>
<evidence type="ECO:0000256" key="3">
    <source>
        <dbReference type="ARBA" id="ARBA00022771"/>
    </source>
</evidence>
<comment type="caution">
    <text evidence="15">The sequence shown here is derived from an EMBL/GenBank/DDBJ whole genome shotgun (WGS) entry which is preliminary data.</text>
</comment>
<reference evidence="15 16" key="1">
    <citation type="submission" date="2024-03" db="EMBL/GenBank/DDBJ databases">
        <title>The genome assembly and annotation of the cricket Gryllus longicercus Weissman &amp; Gray.</title>
        <authorList>
            <person name="Szrajer S."/>
            <person name="Gray D."/>
            <person name="Ylla G."/>
        </authorList>
    </citation>
    <scope>NUCLEOTIDE SEQUENCE [LARGE SCALE GENOMIC DNA]</scope>
    <source>
        <strain evidence="15">DAG 2021-001</strain>
        <tissue evidence="15">Whole body minus gut</tissue>
    </source>
</reference>
<dbReference type="GO" id="GO:0003700">
    <property type="term" value="F:DNA-binding transcription factor activity"/>
    <property type="evidence" value="ECO:0007669"/>
    <property type="project" value="InterPro"/>
</dbReference>
<dbReference type="Gene3D" id="3.30.50.10">
    <property type="entry name" value="Erythroid Transcription Factor GATA-1, subunit A"/>
    <property type="match status" value="1"/>
</dbReference>
<dbReference type="PROSITE" id="PS00031">
    <property type="entry name" value="NUCLEAR_REC_DBD_1"/>
    <property type="match status" value="1"/>
</dbReference>
<evidence type="ECO:0000256" key="4">
    <source>
        <dbReference type="ARBA" id="ARBA00022833"/>
    </source>
</evidence>
<dbReference type="PROSITE" id="PS51843">
    <property type="entry name" value="NR_LBD"/>
    <property type="match status" value="1"/>
</dbReference>
<evidence type="ECO:0000256" key="5">
    <source>
        <dbReference type="ARBA" id="ARBA00022990"/>
    </source>
</evidence>
<dbReference type="AlphaFoldDB" id="A0AAN9VWH0"/>
<dbReference type="EMBL" id="JAZDUA010000075">
    <property type="protein sequence ID" value="KAK7869420.1"/>
    <property type="molecule type" value="Genomic_DNA"/>
</dbReference>
<keyword evidence="10 11" id="KW-0539">Nucleus</keyword>
<dbReference type="InterPro" id="IPR001723">
    <property type="entry name" value="Nuclear_hrmn_rcpt"/>
</dbReference>
<keyword evidence="3 11" id="KW-0863">Zinc-finger</keyword>
<dbReference type="SUPFAM" id="SSF57716">
    <property type="entry name" value="Glucocorticoid receptor-like (DNA-binding domain)"/>
    <property type="match status" value="1"/>
</dbReference>
<dbReference type="SMART" id="SM00399">
    <property type="entry name" value="ZnF_C4"/>
    <property type="match status" value="1"/>
</dbReference>
<dbReference type="InterPro" id="IPR050200">
    <property type="entry name" value="Nuclear_hormone_rcpt_NR3"/>
</dbReference>
<dbReference type="InterPro" id="IPR000536">
    <property type="entry name" value="Nucl_hrmn_rcpt_lig-bd"/>
</dbReference>
<dbReference type="PRINTS" id="PR00047">
    <property type="entry name" value="STROIDFINGER"/>
</dbReference>
<evidence type="ECO:0000256" key="11">
    <source>
        <dbReference type="RuleBase" id="RU004334"/>
    </source>
</evidence>
<dbReference type="CDD" id="cd07170">
    <property type="entry name" value="NR_DBD_ERR"/>
    <property type="match status" value="1"/>
</dbReference>
<dbReference type="Proteomes" id="UP001378592">
    <property type="component" value="Unassembled WGS sequence"/>
</dbReference>
<dbReference type="Gene3D" id="1.10.565.10">
    <property type="entry name" value="Retinoid X Receptor"/>
    <property type="match status" value="1"/>
</dbReference>
<feature type="domain" description="NR LBD" evidence="14">
    <location>
        <begin position="226"/>
        <end position="403"/>
    </location>
</feature>
<proteinExistence type="inferred from homology"/>
<evidence type="ECO:0008006" key="17">
    <source>
        <dbReference type="Google" id="ProtNLM"/>
    </source>
</evidence>
<evidence type="ECO:0000313" key="15">
    <source>
        <dbReference type="EMBL" id="KAK7869420.1"/>
    </source>
</evidence>
<dbReference type="GO" id="GO:0005634">
    <property type="term" value="C:nucleus"/>
    <property type="evidence" value="ECO:0007669"/>
    <property type="project" value="UniProtKB-SubCell"/>
</dbReference>
<evidence type="ECO:0000256" key="8">
    <source>
        <dbReference type="ARBA" id="ARBA00023163"/>
    </source>
</evidence>
<gene>
    <name evidence="15" type="ORF">R5R35_000711</name>
</gene>
<dbReference type="GO" id="GO:0043565">
    <property type="term" value="F:sequence-specific DNA binding"/>
    <property type="evidence" value="ECO:0007669"/>
    <property type="project" value="InterPro"/>
</dbReference>
<keyword evidence="9 11" id="KW-0675">Receptor</keyword>
<comment type="subcellular location">
    <subcellularLocation>
        <location evidence="1 11">Nucleus</location>
    </subcellularLocation>
</comment>
<keyword evidence="5" id="KW-0007">Acetylation</keyword>
<evidence type="ECO:0000259" key="13">
    <source>
        <dbReference type="PROSITE" id="PS51030"/>
    </source>
</evidence>
<feature type="region of interest" description="Disordered" evidence="12">
    <location>
        <begin position="1"/>
        <end position="47"/>
    </location>
</feature>
<evidence type="ECO:0000259" key="14">
    <source>
        <dbReference type="PROSITE" id="PS51843"/>
    </source>
</evidence>
<keyword evidence="4 11" id="KW-0862">Zinc</keyword>
<dbReference type="FunFam" id="3.30.50.10:FF:000008">
    <property type="entry name" value="estrogen-related receptor gamma isoform X1"/>
    <property type="match status" value="1"/>
</dbReference>
<dbReference type="GO" id="GO:0008270">
    <property type="term" value="F:zinc ion binding"/>
    <property type="evidence" value="ECO:0007669"/>
    <property type="project" value="UniProtKB-KW"/>
</dbReference>
<dbReference type="SUPFAM" id="SSF48508">
    <property type="entry name" value="Nuclear receptor ligand-binding domain"/>
    <property type="match status" value="1"/>
</dbReference>
<keyword evidence="16" id="KW-1185">Reference proteome</keyword>
<dbReference type="PROSITE" id="PS51030">
    <property type="entry name" value="NUCLEAR_REC_DBD_2"/>
    <property type="match status" value="1"/>
</dbReference>
<feature type="region of interest" description="Disordered" evidence="12">
    <location>
        <begin position="63"/>
        <end position="116"/>
    </location>
</feature>
<evidence type="ECO:0000256" key="1">
    <source>
        <dbReference type="ARBA" id="ARBA00004123"/>
    </source>
</evidence>
<keyword evidence="2 11" id="KW-0479">Metal-binding</keyword>
<keyword evidence="6 11" id="KW-0805">Transcription regulation</keyword>
<evidence type="ECO:0000256" key="12">
    <source>
        <dbReference type="SAM" id="MobiDB-lite"/>
    </source>
</evidence>
<feature type="compositionally biased region" description="Pro residues" evidence="12">
    <location>
        <begin position="19"/>
        <end position="28"/>
    </location>
</feature>
<dbReference type="InterPro" id="IPR035500">
    <property type="entry name" value="NHR-like_dom_sf"/>
</dbReference>
<dbReference type="SMART" id="SM00430">
    <property type="entry name" value="HOLI"/>
    <property type="match status" value="1"/>
</dbReference>
<evidence type="ECO:0000256" key="2">
    <source>
        <dbReference type="ARBA" id="ARBA00022723"/>
    </source>
</evidence>
<evidence type="ECO:0000313" key="16">
    <source>
        <dbReference type="Proteomes" id="UP001378592"/>
    </source>
</evidence>
<protein>
    <recommendedName>
        <fullName evidence="17">Steroid hormone receptor ERR1</fullName>
    </recommendedName>
</protein>
<dbReference type="Pfam" id="PF00104">
    <property type="entry name" value="Hormone_recep"/>
    <property type="match status" value="1"/>
</dbReference>
<comment type="similarity">
    <text evidence="11">Belongs to the nuclear hormone receptor family.</text>
</comment>
<dbReference type="PRINTS" id="PR00398">
    <property type="entry name" value="STRDHORMONER"/>
</dbReference>
<dbReference type="InterPro" id="IPR001628">
    <property type="entry name" value="Znf_hrmn_rcpt"/>
</dbReference>
<dbReference type="PANTHER" id="PTHR48092">
    <property type="entry name" value="KNIRPS-RELATED PROTEIN-RELATED"/>
    <property type="match status" value="1"/>
</dbReference>
<keyword evidence="7 11" id="KW-0238">DNA-binding</keyword>
<evidence type="ECO:0000256" key="6">
    <source>
        <dbReference type="ARBA" id="ARBA00023015"/>
    </source>
</evidence>
<dbReference type="InterPro" id="IPR013088">
    <property type="entry name" value="Znf_NHR/GATA"/>
</dbReference>
<evidence type="ECO:0000256" key="9">
    <source>
        <dbReference type="ARBA" id="ARBA00023170"/>
    </source>
</evidence>
<sequence length="403" mass="44311">MDTWMQDVVSMMADGAAAAPPPPPPPPPHIKEEPALESGLQPACSPSDAALYSPSTTVLHSEMDFCEGGGGGDARHFGEAAGAPPPTPAQARSPASPERQFCSSTTQPMGHADEGIKEEDMPRRLCLVCGDVASGFHYGVASCEACKAFFKRTIQGNIEYTCPAANDCEINKRRRKACQACRFQKCLRMGMLKEGVRLDRVRGGRQKYRRNPDLPYQVQAFMPRPVLSLDENKMLKALTSCEPDLLLASPDTSIVDLELRVVSTLSDLYDRELVGVISWAKLIPGFTELTLNDQMRLLQSTWAEILTLALAFRSLGQGGKLRFAADFSVDEKVARDCSVLEVYQHCMHIVERLERLAIAEEEYYVLKALVLANSDVRMDDLAALKKFRDTILAALSDCVAVVR</sequence>
<name>A0AAN9VWH0_9ORTH</name>
<organism evidence="15 16">
    <name type="scientific">Gryllus longicercus</name>
    <dbReference type="NCBI Taxonomy" id="2509291"/>
    <lineage>
        <taxon>Eukaryota</taxon>
        <taxon>Metazoa</taxon>
        <taxon>Ecdysozoa</taxon>
        <taxon>Arthropoda</taxon>
        <taxon>Hexapoda</taxon>
        <taxon>Insecta</taxon>
        <taxon>Pterygota</taxon>
        <taxon>Neoptera</taxon>
        <taxon>Polyneoptera</taxon>
        <taxon>Orthoptera</taxon>
        <taxon>Ensifera</taxon>
        <taxon>Gryllidea</taxon>
        <taxon>Grylloidea</taxon>
        <taxon>Gryllidae</taxon>
        <taxon>Gryllinae</taxon>
        <taxon>Gryllus</taxon>
    </lineage>
</organism>